<proteinExistence type="predicted"/>
<name>A0A0M3JL66_ANISI</name>
<reference evidence="3" key="1">
    <citation type="submission" date="2017-02" db="UniProtKB">
        <authorList>
            <consortium name="WormBaseParasite"/>
        </authorList>
    </citation>
    <scope>IDENTIFICATION</scope>
</reference>
<organism evidence="3">
    <name type="scientific">Anisakis simplex</name>
    <name type="common">Herring worm</name>
    <dbReference type="NCBI Taxonomy" id="6269"/>
    <lineage>
        <taxon>Eukaryota</taxon>
        <taxon>Metazoa</taxon>
        <taxon>Ecdysozoa</taxon>
        <taxon>Nematoda</taxon>
        <taxon>Chromadorea</taxon>
        <taxon>Rhabditida</taxon>
        <taxon>Spirurina</taxon>
        <taxon>Ascaridomorpha</taxon>
        <taxon>Ascaridoidea</taxon>
        <taxon>Anisakidae</taxon>
        <taxon>Anisakis</taxon>
        <taxon>Anisakis simplex complex</taxon>
    </lineage>
</organism>
<evidence type="ECO:0000313" key="1">
    <source>
        <dbReference type="EMBL" id="VDK30932.1"/>
    </source>
</evidence>
<evidence type="ECO:0000313" key="2">
    <source>
        <dbReference type="Proteomes" id="UP000267096"/>
    </source>
</evidence>
<reference evidence="1 2" key="2">
    <citation type="submission" date="2018-11" db="EMBL/GenBank/DDBJ databases">
        <authorList>
            <consortium name="Pathogen Informatics"/>
        </authorList>
    </citation>
    <scope>NUCLEOTIDE SEQUENCE [LARGE SCALE GENOMIC DNA]</scope>
</reference>
<protein>
    <submittedName>
        <fullName evidence="3">ThiF domain-containing protein</fullName>
    </submittedName>
</protein>
<evidence type="ECO:0000313" key="3">
    <source>
        <dbReference type="WBParaSite" id="ASIM_0000839401-mRNA-1"/>
    </source>
</evidence>
<keyword evidence="2" id="KW-1185">Reference proteome</keyword>
<sequence length="119" mass="13127">MVLLWGGDVSPKRLPSGLRDISLKNPTIRFDVFSEDGILKACIPDDEIIVVNIENNSRGSNNNGYIGDNLCNSNNCYDEMAARSILSGHLQAVNACLYRRSHQQVSGRFGELFSPDLVV</sequence>
<dbReference type="WBParaSite" id="ASIM_0000839401-mRNA-1">
    <property type="protein sequence ID" value="ASIM_0000839401-mRNA-1"/>
    <property type="gene ID" value="ASIM_0000839401"/>
</dbReference>
<dbReference type="Proteomes" id="UP000267096">
    <property type="component" value="Unassembled WGS sequence"/>
</dbReference>
<accession>A0A0M3JL66</accession>
<dbReference type="EMBL" id="UYRR01021329">
    <property type="protein sequence ID" value="VDK30932.1"/>
    <property type="molecule type" value="Genomic_DNA"/>
</dbReference>
<gene>
    <name evidence="1" type="ORF">ASIM_LOCUS8147</name>
</gene>
<dbReference type="AlphaFoldDB" id="A0A0M3JL66"/>